<keyword evidence="3" id="KW-1185">Reference proteome</keyword>
<proteinExistence type="predicted"/>
<sequence>MGPRSASLLDRDPQTQKEGLLDTRSQTRRLIASLYPEMEEQRPNLHAAARAARPRGGVHGRRGGTVVVRGGAGAACFGRRTEPEVEEVVG</sequence>
<organism evidence="2 3">
    <name type="scientific">Zoarces viviparus</name>
    <name type="common">Viviparous eelpout</name>
    <name type="synonym">Blennius viviparus</name>
    <dbReference type="NCBI Taxonomy" id="48416"/>
    <lineage>
        <taxon>Eukaryota</taxon>
        <taxon>Metazoa</taxon>
        <taxon>Chordata</taxon>
        <taxon>Craniata</taxon>
        <taxon>Vertebrata</taxon>
        <taxon>Euteleostomi</taxon>
        <taxon>Actinopterygii</taxon>
        <taxon>Neopterygii</taxon>
        <taxon>Teleostei</taxon>
        <taxon>Neoteleostei</taxon>
        <taxon>Acanthomorphata</taxon>
        <taxon>Eupercaria</taxon>
        <taxon>Perciformes</taxon>
        <taxon>Cottioidei</taxon>
        <taxon>Zoarcales</taxon>
        <taxon>Zoarcidae</taxon>
        <taxon>Zoarcinae</taxon>
        <taxon>Zoarces</taxon>
    </lineage>
</organism>
<dbReference type="EMBL" id="JBCEZU010000001">
    <property type="protein sequence ID" value="KAK9542450.1"/>
    <property type="molecule type" value="Genomic_DNA"/>
</dbReference>
<name>A0AAW1G526_ZOAVI</name>
<comment type="caution">
    <text evidence="2">The sequence shown here is derived from an EMBL/GenBank/DDBJ whole genome shotgun (WGS) entry which is preliminary data.</text>
</comment>
<gene>
    <name evidence="2" type="ORF">VZT92_000312</name>
</gene>
<evidence type="ECO:0000313" key="3">
    <source>
        <dbReference type="Proteomes" id="UP001488805"/>
    </source>
</evidence>
<accession>A0AAW1G526</accession>
<feature type="region of interest" description="Disordered" evidence="1">
    <location>
        <begin position="41"/>
        <end position="64"/>
    </location>
</feature>
<protein>
    <submittedName>
        <fullName evidence="2">Uncharacterized protein</fullName>
    </submittedName>
</protein>
<dbReference type="AlphaFoldDB" id="A0AAW1G526"/>
<evidence type="ECO:0000313" key="2">
    <source>
        <dbReference type="EMBL" id="KAK9542450.1"/>
    </source>
</evidence>
<feature type="region of interest" description="Disordered" evidence="1">
    <location>
        <begin position="1"/>
        <end position="20"/>
    </location>
</feature>
<evidence type="ECO:0000256" key="1">
    <source>
        <dbReference type="SAM" id="MobiDB-lite"/>
    </source>
</evidence>
<dbReference type="Proteomes" id="UP001488805">
    <property type="component" value="Unassembled WGS sequence"/>
</dbReference>
<feature type="compositionally biased region" description="Basic residues" evidence="1">
    <location>
        <begin position="52"/>
        <end position="62"/>
    </location>
</feature>
<reference evidence="2 3" key="1">
    <citation type="journal article" date="2024" name="Genome Biol. Evol.">
        <title>Chromosome-level genome assembly of the viviparous eelpout Zoarces viviparus.</title>
        <authorList>
            <person name="Fuhrmann N."/>
            <person name="Brasseur M.V."/>
            <person name="Bakowski C.E."/>
            <person name="Podsiadlowski L."/>
            <person name="Prost S."/>
            <person name="Krehenwinkel H."/>
            <person name="Mayer C."/>
        </authorList>
    </citation>
    <scope>NUCLEOTIDE SEQUENCE [LARGE SCALE GENOMIC DNA]</scope>
    <source>
        <strain evidence="2">NO-MEL_2022_Ind0_liver</strain>
    </source>
</reference>
<feature type="compositionally biased region" description="Basic and acidic residues" evidence="1">
    <location>
        <begin position="9"/>
        <end position="20"/>
    </location>
</feature>